<comment type="caution">
    <text evidence="3">The sequence shown here is derived from an EMBL/GenBank/DDBJ whole genome shotgun (WGS) entry which is preliminary data.</text>
</comment>
<sequence length="331" mass="35868">MQDPVALDEVDRRVVHALQVSPRASWSQVGAVLGIDPVTVARRWERLRDGGAAWVTAYAAAPRSPFALVEIDSAGHSQDIAALLADDPQCATIDITSGGRDLLLTVTSRTMAELTEYLLGRLGALAHTRAVRTHLVTRVIAEGASWRLAALTETETARLREPPMPPARARAGLNADEQAVLDALVHDGRAPTADLAARTGLGPRRVRDLLRDLLRSGRVTLRTELQAGSSGWPIYAWFFLRTPAAAAAVISPRLGSLPEIRTVLEIAGPSNVIMAVWLRELTDVGRLEAAIESQLPEVQIVDRSVVLRTTKRVGVVLDSAGRRLRTVPMQR</sequence>
<dbReference type="InterPro" id="IPR036390">
    <property type="entry name" value="WH_DNA-bd_sf"/>
</dbReference>
<evidence type="ECO:0000259" key="2">
    <source>
        <dbReference type="Pfam" id="PF13404"/>
    </source>
</evidence>
<dbReference type="InterPro" id="IPR011008">
    <property type="entry name" value="Dimeric_a/b-barrel"/>
</dbReference>
<dbReference type="Gene3D" id="3.30.70.920">
    <property type="match status" value="2"/>
</dbReference>
<dbReference type="SUPFAM" id="SSF46785">
    <property type="entry name" value="Winged helix' DNA-binding domain"/>
    <property type="match status" value="2"/>
</dbReference>
<dbReference type="PANTHER" id="PTHR30154">
    <property type="entry name" value="LEUCINE-RESPONSIVE REGULATORY PROTEIN"/>
    <property type="match status" value="1"/>
</dbReference>
<dbReference type="Gene3D" id="1.10.10.10">
    <property type="entry name" value="Winged helix-like DNA-binding domain superfamily/Winged helix DNA-binding domain"/>
    <property type="match status" value="2"/>
</dbReference>
<reference evidence="4" key="1">
    <citation type="journal article" date="2019" name="Int. J. Syst. Evol. Microbiol.">
        <title>The Global Catalogue of Microorganisms (GCM) 10K type strain sequencing project: providing services to taxonomists for standard genome sequencing and annotation.</title>
        <authorList>
            <consortium name="The Broad Institute Genomics Platform"/>
            <consortium name="The Broad Institute Genome Sequencing Center for Infectious Disease"/>
            <person name="Wu L."/>
            <person name="Ma J."/>
        </authorList>
    </citation>
    <scope>NUCLEOTIDE SEQUENCE [LARGE SCALE GENOMIC DNA]</scope>
    <source>
        <strain evidence="4">JCM 17906</strain>
    </source>
</reference>
<dbReference type="Proteomes" id="UP001501598">
    <property type="component" value="Unassembled WGS sequence"/>
</dbReference>
<dbReference type="PRINTS" id="PR00033">
    <property type="entry name" value="HTHASNC"/>
</dbReference>
<evidence type="ECO:0000313" key="3">
    <source>
        <dbReference type="EMBL" id="GAA4546661.1"/>
    </source>
</evidence>
<evidence type="ECO:0000313" key="4">
    <source>
        <dbReference type="Proteomes" id="UP001501598"/>
    </source>
</evidence>
<accession>A0ABP8RRY8</accession>
<feature type="domain" description="Transcription regulator AsnC/Lrp ligand binding" evidence="1">
    <location>
        <begin position="69"/>
        <end position="138"/>
    </location>
</feature>
<organism evidence="3 4">
    <name type="scientific">Pseudonocardia xishanensis</name>
    <dbReference type="NCBI Taxonomy" id="630995"/>
    <lineage>
        <taxon>Bacteria</taxon>
        <taxon>Bacillati</taxon>
        <taxon>Actinomycetota</taxon>
        <taxon>Actinomycetes</taxon>
        <taxon>Pseudonocardiales</taxon>
        <taxon>Pseudonocardiaceae</taxon>
        <taxon>Pseudonocardia</taxon>
    </lineage>
</organism>
<evidence type="ECO:0000259" key="1">
    <source>
        <dbReference type="Pfam" id="PF01037"/>
    </source>
</evidence>
<dbReference type="InterPro" id="IPR000485">
    <property type="entry name" value="AsnC-type_HTH_dom"/>
</dbReference>
<dbReference type="PANTHER" id="PTHR30154:SF34">
    <property type="entry name" value="TRANSCRIPTIONAL REGULATOR AZLB"/>
    <property type="match status" value="1"/>
</dbReference>
<keyword evidence="4" id="KW-1185">Reference proteome</keyword>
<proteinExistence type="predicted"/>
<dbReference type="Pfam" id="PF01037">
    <property type="entry name" value="AsnC_trans_reg"/>
    <property type="match status" value="1"/>
</dbReference>
<dbReference type="SUPFAM" id="SSF54909">
    <property type="entry name" value="Dimeric alpha+beta barrel"/>
    <property type="match status" value="1"/>
</dbReference>
<protein>
    <submittedName>
        <fullName evidence="3">Lrp/AsnC family transcriptional regulator</fullName>
    </submittedName>
</protein>
<dbReference type="EMBL" id="BAABGT010000032">
    <property type="protein sequence ID" value="GAA4546661.1"/>
    <property type="molecule type" value="Genomic_DNA"/>
</dbReference>
<dbReference type="InterPro" id="IPR036388">
    <property type="entry name" value="WH-like_DNA-bd_sf"/>
</dbReference>
<dbReference type="InterPro" id="IPR019887">
    <property type="entry name" value="Tscrpt_reg_AsnC/Lrp_C"/>
</dbReference>
<dbReference type="Pfam" id="PF13404">
    <property type="entry name" value="HTH_AsnC-type"/>
    <property type="match status" value="1"/>
</dbReference>
<gene>
    <name evidence="3" type="ORF">GCM10023175_29330</name>
</gene>
<dbReference type="RefSeq" id="WP_345417515.1">
    <property type="nucleotide sequence ID" value="NZ_BAABGT010000032.1"/>
</dbReference>
<name>A0ABP8RRY8_9PSEU</name>
<feature type="domain" description="HTH asnC-type" evidence="2">
    <location>
        <begin position="7"/>
        <end position="48"/>
    </location>
</feature>